<name>A0ABD3A573_9GENT</name>
<dbReference type="Proteomes" id="UP001630127">
    <property type="component" value="Unassembled WGS sequence"/>
</dbReference>
<accession>A0ABD3A573</accession>
<reference evidence="1 2" key="1">
    <citation type="submission" date="2024-11" db="EMBL/GenBank/DDBJ databases">
        <title>A near-complete genome assembly of Cinchona calisaya.</title>
        <authorList>
            <person name="Lian D.C."/>
            <person name="Zhao X.W."/>
            <person name="Wei L."/>
        </authorList>
    </citation>
    <scope>NUCLEOTIDE SEQUENCE [LARGE SCALE GENOMIC DNA]</scope>
    <source>
        <tissue evidence="1">Nenye</tissue>
    </source>
</reference>
<evidence type="ECO:0000313" key="2">
    <source>
        <dbReference type="Proteomes" id="UP001630127"/>
    </source>
</evidence>
<protein>
    <submittedName>
        <fullName evidence="1">Uncharacterized protein</fullName>
    </submittedName>
</protein>
<gene>
    <name evidence="1" type="ORF">ACH5RR_011349</name>
</gene>
<evidence type="ECO:0000313" key="1">
    <source>
        <dbReference type="EMBL" id="KAL3526693.1"/>
    </source>
</evidence>
<comment type="caution">
    <text evidence="1">The sequence shown here is derived from an EMBL/GenBank/DDBJ whole genome shotgun (WGS) entry which is preliminary data.</text>
</comment>
<keyword evidence="2" id="KW-1185">Reference proteome</keyword>
<sequence length="115" mass="13023">MYGGVKNVWLLRRCGDKIGNVLAYSCLPADKKQDKNEASFGRASSSETQQQILEFSCFREGLIILGIYAVRCFASPAKISYLTMWPFLLPQDQTNQSFDYRKGWKKIKVGVSSTQ</sequence>
<organism evidence="1 2">
    <name type="scientific">Cinchona calisaya</name>
    <dbReference type="NCBI Taxonomy" id="153742"/>
    <lineage>
        <taxon>Eukaryota</taxon>
        <taxon>Viridiplantae</taxon>
        <taxon>Streptophyta</taxon>
        <taxon>Embryophyta</taxon>
        <taxon>Tracheophyta</taxon>
        <taxon>Spermatophyta</taxon>
        <taxon>Magnoliopsida</taxon>
        <taxon>eudicotyledons</taxon>
        <taxon>Gunneridae</taxon>
        <taxon>Pentapetalae</taxon>
        <taxon>asterids</taxon>
        <taxon>lamiids</taxon>
        <taxon>Gentianales</taxon>
        <taxon>Rubiaceae</taxon>
        <taxon>Cinchonoideae</taxon>
        <taxon>Cinchoneae</taxon>
        <taxon>Cinchona</taxon>
    </lineage>
</organism>
<dbReference type="AlphaFoldDB" id="A0ABD3A573"/>
<proteinExistence type="predicted"/>
<dbReference type="EMBL" id="JBJUIK010000005">
    <property type="protein sequence ID" value="KAL3526693.1"/>
    <property type="molecule type" value="Genomic_DNA"/>
</dbReference>